<keyword evidence="4" id="KW-0808">Transferase</keyword>
<feature type="coiled-coil region" evidence="11">
    <location>
        <begin position="319"/>
        <end position="385"/>
    </location>
</feature>
<evidence type="ECO:0000256" key="9">
    <source>
        <dbReference type="ARBA" id="ARBA00048679"/>
    </source>
</evidence>
<dbReference type="InterPro" id="IPR000719">
    <property type="entry name" value="Prot_kinase_dom"/>
</dbReference>
<dbReference type="SUPFAM" id="SSF56112">
    <property type="entry name" value="Protein kinase-like (PK-like)"/>
    <property type="match status" value="1"/>
</dbReference>
<dbReference type="GO" id="GO:0004674">
    <property type="term" value="F:protein serine/threonine kinase activity"/>
    <property type="evidence" value="ECO:0007669"/>
    <property type="project" value="UniProtKB-KW"/>
</dbReference>
<feature type="domain" description="Protein kinase" evidence="13">
    <location>
        <begin position="29"/>
        <end position="296"/>
    </location>
</feature>
<feature type="region of interest" description="Disordered" evidence="12">
    <location>
        <begin position="402"/>
        <end position="435"/>
    </location>
</feature>
<sequence length="590" mass="65258">MAYQIPVALSPIQPSRIPLALPVPPSKPFVVLKELGEGAFGKVLKIQRHSDKKILALKKVKVSKSGKRNAALEAECRIHCSLDHPYIVKVDSYEYDDKKEYMHIYMEVCEGGDLDAFIADHRARNEPLEEETIWKLFSQLVQALHYCHDPSSRANGSTKAILHRDLKPANIFMTKDHKQVRLGDFGLARELETYEYAKSNCGTDEYLAPEVHSNEQYRQSADIFSLGAILYELCTLHYLVQEGSGRPPAREQILAGVDTKIPWRYSAELARVVKNMLLTEEMHRPSTQELMRMIGINWGKAATTADKDQRAIMAVHKQLRLQKNKSAELEDKVRELGRKLEQAQQSVKTRKAALDVRERALNNREANLKAKVAQAEARIKKDLEARERQLLQDRLAFAASSRQASLKGALPAGKDRSDQSSERSTASATTNTASAVSSALRVASNSASVSLRDANLISGNPSPAPTKNQGLHRVPKRYNLRSQAIPSVEAADISGEKPVSLLPKRKLRSDGDLEDSALRQDDKENNASAVLGDNKTSCKTGGPVAAIQKKINKPPARVAKAPMPSGIPIYHLRSAAAKCNGALQLRRAGL</sequence>
<evidence type="ECO:0000256" key="6">
    <source>
        <dbReference type="ARBA" id="ARBA00022777"/>
    </source>
</evidence>
<accession>A0A8H3TUV8</accession>
<dbReference type="SMART" id="SM00220">
    <property type="entry name" value="S_TKc"/>
    <property type="match status" value="1"/>
</dbReference>
<evidence type="ECO:0000313" key="14">
    <source>
        <dbReference type="EMBL" id="GHJ87976.1"/>
    </source>
</evidence>
<dbReference type="Gene3D" id="3.30.200.20">
    <property type="entry name" value="Phosphorylase Kinase, domain 1"/>
    <property type="match status" value="1"/>
</dbReference>
<keyword evidence="7 10" id="KW-0067">ATP-binding</keyword>
<evidence type="ECO:0000313" key="15">
    <source>
        <dbReference type="Proteomes" id="UP000620104"/>
    </source>
</evidence>
<dbReference type="PROSITE" id="PS00107">
    <property type="entry name" value="PROTEIN_KINASE_ATP"/>
    <property type="match status" value="1"/>
</dbReference>
<feature type="region of interest" description="Disordered" evidence="12">
    <location>
        <begin position="502"/>
        <end position="535"/>
    </location>
</feature>
<keyword evidence="5 10" id="KW-0547">Nucleotide-binding</keyword>
<comment type="catalytic activity">
    <reaction evidence="8">
        <text>L-threonyl-[protein] + ATP = O-phospho-L-threonyl-[protein] + ADP + H(+)</text>
        <dbReference type="Rhea" id="RHEA:46608"/>
        <dbReference type="Rhea" id="RHEA-COMP:11060"/>
        <dbReference type="Rhea" id="RHEA-COMP:11605"/>
        <dbReference type="ChEBI" id="CHEBI:15378"/>
        <dbReference type="ChEBI" id="CHEBI:30013"/>
        <dbReference type="ChEBI" id="CHEBI:30616"/>
        <dbReference type="ChEBI" id="CHEBI:61977"/>
        <dbReference type="ChEBI" id="CHEBI:456216"/>
        <dbReference type="EC" id="2.7.11.1"/>
    </reaction>
</comment>
<protein>
    <recommendedName>
        <fullName evidence="2">non-specific serine/threonine protein kinase</fullName>
        <ecNumber evidence="2">2.7.11.1</ecNumber>
    </recommendedName>
</protein>
<evidence type="ECO:0000256" key="12">
    <source>
        <dbReference type="SAM" id="MobiDB-lite"/>
    </source>
</evidence>
<feature type="binding site" evidence="10">
    <location>
        <position position="58"/>
    </location>
    <ligand>
        <name>ATP</name>
        <dbReference type="ChEBI" id="CHEBI:30616"/>
    </ligand>
</feature>
<dbReference type="PROSITE" id="PS50011">
    <property type="entry name" value="PROTEIN_KINASE_DOM"/>
    <property type="match status" value="1"/>
</dbReference>
<keyword evidence="3" id="KW-0723">Serine/threonine-protein kinase</keyword>
<evidence type="ECO:0000259" key="13">
    <source>
        <dbReference type="PROSITE" id="PS50011"/>
    </source>
</evidence>
<dbReference type="Pfam" id="PF00069">
    <property type="entry name" value="Pkinase"/>
    <property type="match status" value="1"/>
</dbReference>
<evidence type="ECO:0000256" key="7">
    <source>
        <dbReference type="ARBA" id="ARBA00022840"/>
    </source>
</evidence>
<evidence type="ECO:0000256" key="1">
    <source>
        <dbReference type="ARBA" id="ARBA00010886"/>
    </source>
</evidence>
<gene>
    <name evidence="14" type="ORF">NliqN6_4378</name>
</gene>
<evidence type="ECO:0000256" key="10">
    <source>
        <dbReference type="PROSITE-ProRule" id="PRU10141"/>
    </source>
</evidence>
<dbReference type="InterPro" id="IPR050660">
    <property type="entry name" value="NEK_Ser/Thr_kinase"/>
</dbReference>
<dbReference type="EC" id="2.7.11.1" evidence="2"/>
<feature type="compositionally biased region" description="Basic and acidic residues" evidence="12">
    <location>
        <begin position="508"/>
        <end position="525"/>
    </location>
</feature>
<comment type="caution">
    <text evidence="14">The sequence shown here is derived from an EMBL/GenBank/DDBJ whole genome shotgun (WGS) entry which is preliminary data.</text>
</comment>
<dbReference type="InterPro" id="IPR017441">
    <property type="entry name" value="Protein_kinase_ATP_BS"/>
</dbReference>
<dbReference type="Proteomes" id="UP000620104">
    <property type="component" value="Unassembled WGS sequence"/>
</dbReference>
<name>A0A8H3TUV8_9TREE</name>
<evidence type="ECO:0000256" key="5">
    <source>
        <dbReference type="ARBA" id="ARBA00022741"/>
    </source>
</evidence>
<feature type="region of interest" description="Disordered" evidence="12">
    <location>
        <begin position="454"/>
        <end position="474"/>
    </location>
</feature>
<keyword evidence="6" id="KW-0418">Kinase</keyword>
<dbReference type="PROSITE" id="PS00108">
    <property type="entry name" value="PROTEIN_KINASE_ST"/>
    <property type="match status" value="1"/>
</dbReference>
<dbReference type="GO" id="GO:0005524">
    <property type="term" value="F:ATP binding"/>
    <property type="evidence" value="ECO:0007669"/>
    <property type="project" value="UniProtKB-UniRule"/>
</dbReference>
<dbReference type="OrthoDB" id="40902at2759"/>
<reference evidence="14" key="1">
    <citation type="submission" date="2020-07" db="EMBL/GenBank/DDBJ databases">
        <title>Draft Genome Sequence of a Deep-Sea Yeast, Naganishia (Cryptococcus) liquefaciens strain N6.</title>
        <authorList>
            <person name="Han Y.W."/>
            <person name="Kajitani R."/>
            <person name="Morimoto H."/>
            <person name="Parhat M."/>
            <person name="Tsubouchi H."/>
            <person name="Bakenova O."/>
            <person name="Ogata M."/>
            <person name="Argunhan B."/>
            <person name="Aoki R."/>
            <person name="Kajiwara S."/>
            <person name="Itoh T."/>
            <person name="Iwasaki H."/>
        </authorList>
    </citation>
    <scope>NUCLEOTIDE SEQUENCE</scope>
    <source>
        <strain evidence="14">N6</strain>
    </source>
</reference>
<evidence type="ECO:0000256" key="2">
    <source>
        <dbReference type="ARBA" id="ARBA00012513"/>
    </source>
</evidence>
<dbReference type="Gene3D" id="1.10.510.10">
    <property type="entry name" value="Transferase(Phosphotransferase) domain 1"/>
    <property type="match status" value="1"/>
</dbReference>
<feature type="compositionally biased region" description="Low complexity" evidence="12">
    <location>
        <begin position="422"/>
        <end position="435"/>
    </location>
</feature>
<feature type="compositionally biased region" description="Polar residues" evidence="12">
    <location>
        <begin position="457"/>
        <end position="469"/>
    </location>
</feature>
<dbReference type="PANTHER" id="PTHR43671:SF98">
    <property type="entry name" value="SERINE_THREONINE-PROTEIN KINASE NEK11"/>
    <property type="match status" value="1"/>
</dbReference>
<organism evidence="14 15">
    <name type="scientific">Naganishia liquefaciens</name>
    <dbReference type="NCBI Taxonomy" id="104408"/>
    <lineage>
        <taxon>Eukaryota</taxon>
        <taxon>Fungi</taxon>
        <taxon>Dikarya</taxon>
        <taxon>Basidiomycota</taxon>
        <taxon>Agaricomycotina</taxon>
        <taxon>Tremellomycetes</taxon>
        <taxon>Filobasidiales</taxon>
        <taxon>Filobasidiaceae</taxon>
        <taxon>Naganishia</taxon>
    </lineage>
</organism>
<evidence type="ECO:0000256" key="4">
    <source>
        <dbReference type="ARBA" id="ARBA00022679"/>
    </source>
</evidence>
<keyword evidence="11" id="KW-0175">Coiled coil</keyword>
<evidence type="ECO:0000256" key="8">
    <source>
        <dbReference type="ARBA" id="ARBA00047899"/>
    </source>
</evidence>
<dbReference type="PANTHER" id="PTHR43671">
    <property type="entry name" value="SERINE/THREONINE-PROTEIN KINASE NEK"/>
    <property type="match status" value="1"/>
</dbReference>
<dbReference type="AlphaFoldDB" id="A0A8H3TUV8"/>
<proteinExistence type="inferred from homology"/>
<comment type="catalytic activity">
    <reaction evidence="9">
        <text>L-seryl-[protein] + ATP = O-phospho-L-seryl-[protein] + ADP + H(+)</text>
        <dbReference type="Rhea" id="RHEA:17989"/>
        <dbReference type="Rhea" id="RHEA-COMP:9863"/>
        <dbReference type="Rhea" id="RHEA-COMP:11604"/>
        <dbReference type="ChEBI" id="CHEBI:15378"/>
        <dbReference type="ChEBI" id="CHEBI:29999"/>
        <dbReference type="ChEBI" id="CHEBI:30616"/>
        <dbReference type="ChEBI" id="CHEBI:83421"/>
        <dbReference type="ChEBI" id="CHEBI:456216"/>
        <dbReference type="EC" id="2.7.11.1"/>
    </reaction>
</comment>
<dbReference type="InterPro" id="IPR011009">
    <property type="entry name" value="Kinase-like_dom_sf"/>
</dbReference>
<evidence type="ECO:0000256" key="3">
    <source>
        <dbReference type="ARBA" id="ARBA00022527"/>
    </source>
</evidence>
<dbReference type="InterPro" id="IPR008271">
    <property type="entry name" value="Ser/Thr_kinase_AS"/>
</dbReference>
<dbReference type="EMBL" id="BLZA01000024">
    <property type="protein sequence ID" value="GHJ87976.1"/>
    <property type="molecule type" value="Genomic_DNA"/>
</dbReference>
<evidence type="ECO:0000256" key="11">
    <source>
        <dbReference type="SAM" id="Coils"/>
    </source>
</evidence>
<keyword evidence="15" id="KW-1185">Reference proteome</keyword>
<comment type="similarity">
    <text evidence="1">Belongs to the protein kinase superfamily. NEK Ser/Thr protein kinase family. NIMA subfamily.</text>
</comment>